<name>A0A1C3H5X8_9GAMM</name>
<dbReference type="InterPro" id="IPR036188">
    <property type="entry name" value="FAD/NAD-bd_sf"/>
</dbReference>
<organism evidence="1 2">
    <name type="scientific">Cardiobacterium hominis</name>
    <dbReference type="NCBI Taxonomy" id="2718"/>
    <lineage>
        <taxon>Bacteria</taxon>
        <taxon>Pseudomonadati</taxon>
        <taxon>Pseudomonadota</taxon>
        <taxon>Gammaproteobacteria</taxon>
        <taxon>Cardiobacteriales</taxon>
        <taxon>Cardiobacteriaceae</taxon>
        <taxon>Cardiobacterium</taxon>
    </lineage>
</organism>
<accession>A0A1C3H5X8</accession>
<dbReference type="EMBL" id="FKLO01000067">
    <property type="protein sequence ID" value="SAM68907.1"/>
    <property type="molecule type" value="Genomic_DNA"/>
</dbReference>
<dbReference type="SUPFAM" id="SSF51905">
    <property type="entry name" value="FAD/NAD(P)-binding domain"/>
    <property type="match status" value="1"/>
</dbReference>
<evidence type="ECO:0008006" key="3">
    <source>
        <dbReference type="Google" id="ProtNLM"/>
    </source>
</evidence>
<dbReference type="InterPro" id="IPR050464">
    <property type="entry name" value="Zeta_carotene_desat/Oxidored"/>
</dbReference>
<protein>
    <recommendedName>
        <fullName evidence="3">Amine oxidase domain-containing protein</fullName>
    </recommendedName>
</protein>
<evidence type="ECO:0000313" key="2">
    <source>
        <dbReference type="Proteomes" id="UP000190837"/>
    </source>
</evidence>
<dbReference type="PANTHER" id="PTHR42923:SF39">
    <property type="entry name" value="AMINO OXIDASE"/>
    <property type="match status" value="1"/>
</dbReference>
<dbReference type="GO" id="GO:0016491">
    <property type="term" value="F:oxidoreductase activity"/>
    <property type="evidence" value="ECO:0007669"/>
    <property type="project" value="TreeGrafter"/>
</dbReference>
<dbReference type="PANTHER" id="PTHR42923">
    <property type="entry name" value="PROTOPORPHYRINOGEN OXIDASE"/>
    <property type="match status" value="1"/>
</dbReference>
<dbReference type="Proteomes" id="UP000190837">
    <property type="component" value="Unassembled WGS sequence"/>
</dbReference>
<gene>
    <name evidence="1" type="ORF">CHUV0807_1982</name>
</gene>
<reference evidence="2" key="1">
    <citation type="submission" date="2016-04" db="EMBL/GenBank/DDBJ databases">
        <authorList>
            <person name="Tagini F."/>
        </authorList>
    </citation>
    <scope>NUCLEOTIDE SEQUENCE [LARGE SCALE GENOMIC DNA]</scope>
    <source>
        <strain evidence="2">CHUV0807</strain>
    </source>
</reference>
<sequence length="508" mass="55567">MVRRIGLPLGHQLRDGAFADAPLPRAQVCDVLILGSGAAALSALWFLSRQGQRNVILAEGLERNGNNAAFVHGDLCAPGGAHYLALPSRESVALREMLADLGILESGAEGDAPRFRETDLVFAPMERLHYQGRWQEALLPQQDDDSRRFFALIQRLKRARGRDGRKVFAIPIVLSSEDSEWRALDRLSFADWLAREGYRSPTLLWYLDYCCRDDYGAGAAQVSAFAGLHYFAARGHDSEAVLTWPEGLAHLSQRLRERSGLQSLAALPDAETLHFAHPVAINASAVRIRETDSHVEVLLRNNGSGALSLLRARQVISAMPLMVAARVVENAAAYGLLAGRGDYAPWLVSNFVLHRFPAEGAGEALAWDNVIHGSRGLGYVASSNQLIRVAKPARTVFTAYTALNQGDPAAVRAWLLDAPDAELLAFAAQDLVAAYGRRFWRAVDAVDIGIRAHAMRIPCPSYLDDAQLAAVRAHRSRLHFAHSDLSGYSVFEEAAFWGVEAARRVLAG</sequence>
<dbReference type="Gene3D" id="3.50.50.60">
    <property type="entry name" value="FAD/NAD(P)-binding domain"/>
    <property type="match status" value="1"/>
</dbReference>
<evidence type="ECO:0000313" key="1">
    <source>
        <dbReference type="EMBL" id="SAM68907.1"/>
    </source>
</evidence>
<proteinExistence type="predicted"/>
<dbReference type="AlphaFoldDB" id="A0A1C3H5X8"/>